<reference evidence="5 6" key="1">
    <citation type="submission" date="2015-01" db="EMBL/GenBank/DDBJ databases">
        <title>Enhanced salinomycin production by adjusting the supply of polyketide extender units in Streptomyce albus DSM 41398.</title>
        <authorList>
            <person name="Lu C."/>
        </authorList>
    </citation>
    <scope>NUCLEOTIDE SEQUENCE [LARGE SCALE GENOMIC DNA]</scope>
    <source>
        <strain evidence="6">ATCC 21838 / DSM 41398 / FERM P-419 / JCM 4703 / NBRC 107858</strain>
    </source>
</reference>
<dbReference type="GO" id="GO:0006633">
    <property type="term" value="P:fatty acid biosynthetic process"/>
    <property type="evidence" value="ECO:0007669"/>
    <property type="project" value="TreeGrafter"/>
</dbReference>
<evidence type="ECO:0000256" key="2">
    <source>
        <dbReference type="ARBA" id="ARBA00022679"/>
    </source>
</evidence>
<dbReference type="InterPro" id="IPR014030">
    <property type="entry name" value="Ketoacyl_synth_N"/>
</dbReference>
<name>A0A0B5F381_STRA4</name>
<dbReference type="KEGG" id="sals:SLNWT_5679"/>
<keyword evidence="6" id="KW-1185">Reference proteome</keyword>
<sequence length="391" mass="38475">MHTADPRPPAARTAVTGLGVVTASGTTVAALYDDLRHGRERFTTAAPAPVANALPPGPGSAPAEAPARVRAGHVPGPLPLTDFLGARTDRTLSRDSRLLIHAAATAGTEPAAERTAGERTGVVLGTIRAGRNEYFAIHDAAGSPGHRVNPVWGPHSGYNAAAAQLSLALGAEGPCLTLCAGTTAGLDAVATGVRQLRDGVCDTVLAAGADTLCAAAGPRAGEDGLPEGEGAALLVLEPAPTAGARALAQVLGTGEATAPAEDIPTPDELGRAATEAVQAALREAGRPAAEIGLIVLVGTGDAPADRAIEAALRQLTAPTVPLTEVARVTGRTGGGDGTLAAALAVEALRRGAAPAPGAAPLDGTALCVGADPAGTATALLLGRPAHQESGT</sequence>
<dbReference type="EMBL" id="CP010519">
    <property type="protein sequence ID" value="AJE86055.1"/>
    <property type="molecule type" value="Genomic_DNA"/>
</dbReference>
<dbReference type="Gene3D" id="3.40.47.10">
    <property type="match status" value="2"/>
</dbReference>
<dbReference type="AlphaFoldDB" id="A0A0B5F381"/>
<dbReference type="PANTHER" id="PTHR11712:SF347">
    <property type="entry name" value="BETA KETOACYL-ACYL CARRIER PROTEIN SYNTHASE"/>
    <property type="match status" value="1"/>
</dbReference>
<dbReference type="InterPro" id="IPR016039">
    <property type="entry name" value="Thiolase-like"/>
</dbReference>
<dbReference type="Pfam" id="PF00109">
    <property type="entry name" value="ketoacyl-synt"/>
    <property type="match status" value="1"/>
</dbReference>
<evidence type="ECO:0000313" key="6">
    <source>
        <dbReference type="Proteomes" id="UP000031523"/>
    </source>
</evidence>
<evidence type="ECO:0000256" key="1">
    <source>
        <dbReference type="ARBA" id="ARBA00008467"/>
    </source>
</evidence>
<dbReference type="InterPro" id="IPR000794">
    <property type="entry name" value="Beta-ketoacyl_synthase"/>
</dbReference>
<evidence type="ECO:0000259" key="4">
    <source>
        <dbReference type="PROSITE" id="PS52004"/>
    </source>
</evidence>
<dbReference type="Pfam" id="PF02801">
    <property type="entry name" value="Ketoacyl-synt_C"/>
    <property type="match status" value="1"/>
</dbReference>
<protein>
    <submittedName>
        <fullName evidence="5">3-oxoacyl-ACP synthase</fullName>
    </submittedName>
</protein>
<dbReference type="Proteomes" id="UP000031523">
    <property type="component" value="Chromosome"/>
</dbReference>
<keyword evidence="2 3" id="KW-0808">Transferase</keyword>
<dbReference type="PROSITE" id="PS52004">
    <property type="entry name" value="KS3_2"/>
    <property type="match status" value="1"/>
</dbReference>
<organism evidence="5 6">
    <name type="scientific">Streptomyces albus (strain ATCC 21838 / DSM 41398 / FERM P-419 / JCM 4703 / NBRC 107858)</name>
    <dbReference type="NCBI Taxonomy" id="1081613"/>
    <lineage>
        <taxon>Bacteria</taxon>
        <taxon>Bacillati</taxon>
        <taxon>Actinomycetota</taxon>
        <taxon>Actinomycetes</taxon>
        <taxon>Kitasatosporales</taxon>
        <taxon>Streptomycetaceae</taxon>
        <taxon>Streptomyces</taxon>
    </lineage>
</organism>
<dbReference type="SUPFAM" id="SSF53901">
    <property type="entry name" value="Thiolase-like"/>
    <property type="match status" value="2"/>
</dbReference>
<comment type="similarity">
    <text evidence="1 3">Belongs to the thiolase-like superfamily. Beta-ketoacyl-ACP synthases family.</text>
</comment>
<accession>A0A0B5F381</accession>
<proteinExistence type="inferred from homology"/>
<dbReference type="InterPro" id="IPR020841">
    <property type="entry name" value="PKS_Beta-ketoAc_synthase_dom"/>
</dbReference>
<dbReference type="GO" id="GO:0004315">
    <property type="term" value="F:3-oxoacyl-[acyl-carrier-protein] synthase activity"/>
    <property type="evidence" value="ECO:0007669"/>
    <property type="project" value="TreeGrafter"/>
</dbReference>
<evidence type="ECO:0000313" key="5">
    <source>
        <dbReference type="EMBL" id="AJE86055.1"/>
    </source>
</evidence>
<gene>
    <name evidence="5" type="ORF">SLNWT_5679</name>
</gene>
<feature type="domain" description="Ketosynthase family 3 (KS3)" evidence="4">
    <location>
        <begin position="10"/>
        <end position="383"/>
    </location>
</feature>
<evidence type="ECO:0000256" key="3">
    <source>
        <dbReference type="RuleBase" id="RU003694"/>
    </source>
</evidence>
<dbReference type="PANTHER" id="PTHR11712">
    <property type="entry name" value="POLYKETIDE SYNTHASE-RELATED"/>
    <property type="match status" value="1"/>
</dbReference>
<dbReference type="InterPro" id="IPR014031">
    <property type="entry name" value="Ketoacyl_synth_C"/>
</dbReference>